<evidence type="ECO:0000256" key="1">
    <source>
        <dbReference type="ARBA" id="ARBA00022555"/>
    </source>
</evidence>
<proteinExistence type="predicted"/>
<dbReference type="Proteomes" id="UP000176424">
    <property type="component" value="Unassembled WGS sequence"/>
</dbReference>
<reference evidence="5 6" key="1">
    <citation type="journal article" date="2016" name="Nat. Commun.">
        <title>Thousands of microbial genomes shed light on interconnected biogeochemical processes in an aquifer system.</title>
        <authorList>
            <person name="Anantharaman K."/>
            <person name="Brown C.T."/>
            <person name="Hug L.A."/>
            <person name="Sharon I."/>
            <person name="Castelle C.J."/>
            <person name="Probst A.J."/>
            <person name="Thomas B.C."/>
            <person name="Singh A."/>
            <person name="Wilkins M.J."/>
            <person name="Karaoz U."/>
            <person name="Brodie E.L."/>
            <person name="Williams K.H."/>
            <person name="Hubbard S.S."/>
            <person name="Banfield J.F."/>
        </authorList>
    </citation>
    <scope>NUCLEOTIDE SEQUENCE [LARGE SCALE GENOMIC DNA]</scope>
</reference>
<comment type="caution">
    <text evidence="5">The sequence shown here is derived from an EMBL/GenBank/DDBJ whole genome shotgun (WGS) entry which is preliminary data.</text>
</comment>
<name>A0A1F4ZVW8_9BACT</name>
<dbReference type="GO" id="GO:0000049">
    <property type="term" value="F:tRNA binding"/>
    <property type="evidence" value="ECO:0007669"/>
    <property type="project" value="UniProtKB-UniRule"/>
</dbReference>
<dbReference type="SUPFAM" id="SSF50249">
    <property type="entry name" value="Nucleic acid-binding proteins"/>
    <property type="match status" value="1"/>
</dbReference>
<keyword evidence="1 3" id="KW-0820">tRNA-binding</keyword>
<dbReference type="EMBL" id="MEXR01000016">
    <property type="protein sequence ID" value="OGD10006.1"/>
    <property type="molecule type" value="Genomic_DNA"/>
</dbReference>
<evidence type="ECO:0000313" key="6">
    <source>
        <dbReference type="Proteomes" id="UP000176424"/>
    </source>
</evidence>
<gene>
    <name evidence="5" type="ORF">A2397_01020</name>
</gene>
<dbReference type="Pfam" id="PF01588">
    <property type="entry name" value="tRNA_bind"/>
    <property type="match status" value="1"/>
</dbReference>
<protein>
    <recommendedName>
        <fullName evidence="4">tRNA-binding domain-containing protein</fullName>
    </recommendedName>
</protein>
<dbReference type="InterPro" id="IPR051270">
    <property type="entry name" value="Tyrosine-tRNA_ligase_regulator"/>
</dbReference>
<keyword evidence="2 3" id="KW-0694">RNA-binding</keyword>
<evidence type="ECO:0000256" key="3">
    <source>
        <dbReference type="PROSITE-ProRule" id="PRU00209"/>
    </source>
</evidence>
<dbReference type="AlphaFoldDB" id="A0A1F4ZVW8"/>
<dbReference type="PROSITE" id="PS50886">
    <property type="entry name" value="TRBD"/>
    <property type="match status" value="1"/>
</dbReference>
<dbReference type="InterPro" id="IPR012340">
    <property type="entry name" value="NA-bd_OB-fold"/>
</dbReference>
<dbReference type="STRING" id="1797263.A2397_01020"/>
<evidence type="ECO:0000313" key="5">
    <source>
        <dbReference type="EMBL" id="OGD10006.1"/>
    </source>
</evidence>
<evidence type="ECO:0000259" key="4">
    <source>
        <dbReference type="PROSITE" id="PS50886"/>
    </source>
</evidence>
<dbReference type="PANTHER" id="PTHR11586:SF37">
    <property type="entry name" value="TRNA-BINDING DOMAIN-CONTAINING PROTEIN"/>
    <property type="match status" value="1"/>
</dbReference>
<accession>A0A1F4ZVW8</accession>
<organism evidence="5 6">
    <name type="scientific">Candidatus Amesbacteria bacterium RIFOXYB1_FULL_44_23</name>
    <dbReference type="NCBI Taxonomy" id="1797263"/>
    <lineage>
        <taxon>Bacteria</taxon>
        <taxon>Candidatus Amesiibacteriota</taxon>
    </lineage>
</organism>
<sequence length="115" mass="12706">MITIDDFSKIEIRVGEVVEAVDVEKSSKLIKLTVDFLSEKRTIFTGVRTYGYTPADFLNRRFLFVTNLEPKKMAGEESQGMILAVDGLELPFGEHGAAKPLFISAEGLPVGAKVR</sequence>
<evidence type="ECO:0000256" key="2">
    <source>
        <dbReference type="ARBA" id="ARBA00022884"/>
    </source>
</evidence>
<dbReference type="Gene3D" id="2.40.50.140">
    <property type="entry name" value="Nucleic acid-binding proteins"/>
    <property type="match status" value="1"/>
</dbReference>
<dbReference type="PANTHER" id="PTHR11586">
    <property type="entry name" value="TRNA-AMINOACYLATION COFACTOR ARC1 FAMILY MEMBER"/>
    <property type="match status" value="1"/>
</dbReference>
<feature type="domain" description="TRNA-binding" evidence="4">
    <location>
        <begin position="6"/>
        <end position="115"/>
    </location>
</feature>
<dbReference type="InterPro" id="IPR002547">
    <property type="entry name" value="tRNA-bd_dom"/>
</dbReference>